<evidence type="ECO:0000313" key="2">
    <source>
        <dbReference type="EMBL" id="KAJ3641293.1"/>
    </source>
</evidence>
<comment type="caution">
    <text evidence="2">The sequence shown here is derived from an EMBL/GenBank/DDBJ whole genome shotgun (WGS) entry which is preliminary data.</text>
</comment>
<dbReference type="Proteomes" id="UP001168821">
    <property type="component" value="Unassembled WGS sequence"/>
</dbReference>
<name>A0AA38HPB3_9CUCU</name>
<keyword evidence="1" id="KW-1133">Transmembrane helix</keyword>
<proteinExistence type="predicted"/>
<keyword evidence="1" id="KW-0472">Membrane</keyword>
<evidence type="ECO:0000256" key="1">
    <source>
        <dbReference type="SAM" id="Phobius"/>
    </source>
</evidence>
<accession>A0AA38HPB3</accession>
<protein>
    <submittedName>
        <fullName evidence="2">Uncharacterized protein</fullName>
    </submittedName>
</protein>
<sequence length="167" mass="18725">MGCCRRATLGSRPLMTDELITGTPNRKRRAARTEMMRLLGMRLVTRLLLLVCSLSLISLLFLSRCGLSGLDTSAVMEETESQPGVVSGLADVRRQRSPDVFERHCRAFFDAFRKTESFINANGRLILIQFQQTAAIQKRGRGEGREDKRSECSASLLEHASSLFQLM</sequence>
<keyword evidence="1" id="KW-0812">Transmembrane</keyword>
<reference evidence="2" key="1">
    <citation type="journal article" date="2023" name="G3 (Bethesda)">
        <title>Whole genome assemblies of Zophobas morio and Tenebrio molitor.</title>
        <authorList>
            <person name="Kaur S."/>
            <person name="Stinson S.A."/>
            <person name="diCenzo G.C."/>
        </authorList>
    </citation>
    <scope>NUCLEOTIDE SEQUENCE</scope>
    <source>
        <strain evidence="2">QUZm001</strain>
    </source>
</reference>
<feature type="transmembrane region" description="Helical" evidence="1">
    <location>
        <begin position="43"/>
        <end position="62"/>
    </location>
</feature>
<gene>
    <name evidence="2" type="ORF">Zmor_027805</name>
</gene>
<keyword evidence="3" id="KW-1185">Reference proteome</keyword>
<dbReference type="AlphaFoldDB" id="A0AA38HPB3"/>
<organism evidence="2 3">
    <name type="scientific">Zophobas morio</name>
    <dbReference type="NCBI Taxonomy" id="2755281"/>
    <lineage>
        <taxon>Eukaryota</taxon>
        <taxon>Metazoa</taxon>
        <taxon>Ecdysozoa</taxon>
        <taxon>Arthropoda</taxon>
        <taxon>Hexapoda</taxon>
        <taxon>Insecta</taxon>
        <taxon>Pterygota</taxon>
        <taxon>Neoptera</taxon>
        <taxon>Endopterygota</taxon>
        <taxon>Coleoptera</taxon>
        <taxon>Polyphaga</taxon>
        <taxon>Cucujiformia</taxon>
        <taxon>Tenebrionidae</taxon>
        <taxon>Zophobas</taxon>
    </lineage>
</organism>
<evidence type="ECO:0000313" key="3">
    <source>
        <dbReference type="Proteomes" id="UP001168821"/>
    </source>
</evidence>
<dbReference type="EMBL" id="JALNTZ010000009">
    <property type="protein sequence ID" value="KAJ3641293.1"/>
    <property type="molecule type" value="Genomic_DNA"/>
</dbReference>